<name>A0A1D6F616_MAIZE</name>
<gene>
    <name evidence="1" type="ORF">ZEAMMB73_Zm00001d007401</name>
</gene>
<dbReference type="AlphaFoldDB" id="A0A1D6F616"/>
<proteinExistence type="predicted"/>
<evidence type="ECO:0000313" key="1">
    <source>
        <dbReference type="EMBL" id="ONM26719.1"/>
    </source>
</evidence>
<reference evidence="1" key="1">
    <citation type="submission" date="2015-12" db="EMBL/GenBank/DDBJ databases">
        <title>Update maize B73 reference genome by single molecule sequencing technologies.</title>
        <authorList>
            <consortium name="Maize Genome Sequencing Project"/>
            <person name="Ware D."/>
        </authorList>
    </citation>
    <scope>NUCLEOTIDE SEQUENCE [LARGE SCALE GENOMIC DNA]</scope>
    <source>
        <tissue evidence="1">Seedling</tissue>
    </source>
</reference>
<accession>A0A1D6F616</accession>
<dbReference type="EMBL" id="CM007648">
    <property type="protein sequence ID" value="ONM26719.1"/>
    <property type="molecule type" value="Genomic_DNA"/>
</dbReference>
<sequence>MEEEVIKLQKCLQDKDEQRVCQEINFSLTYIVTQAKCSSLIICFLIIYSTIMSWMILEHICHLLKLQEKQVLHPNEPSTCLFCEICEQASCQWVFDASPIPATDLGKAQ</sequence>
<organism evidence="1">
    <name type="scientific">Zea mays</name>
    <name type="common">Maize</name>
    <dbReference type="NCBI Taxonomy" id="4577"/>
    <lineage>
        <taxon>Eukaryota</taxon>
        <taxon>Viridiplantae</taxon>
        <taxon>Streptophyta</taxon>
        <taxon>Embryophyta</taxon>
        <taxon>Tracheophyta</taxon>
        <taxon>Spermatophyta</taxon>
        <taxon>Magnoliopsida</taxon>
        <taxon>Liliopsida</taxon>
        <taxon>Poales</taxon>
        <taxon>Poaceae</taxon>
        <taxon>PACMAD clade</taxon>
        <taxon>Panicoideae</taxon>
        <taxon>Andropogonodae</taxon>
        <taxon>Andropogoneae</taxon>
        <taxon>Tripsacinae</taxon>
        <taxon>Zea</taxon>
    </lineage>
</organism>
<protein>
    <submittedName>
        <fullName evidence="1">Uncharacterized protein</fullName>
    </submittedName>
</protein>